<protein>
    <submittedName>
        <fullName evidence="1">Uncharacterized protein</fullName>
    </submittedName>
</protein>
<feature type="non-terminal residue" evidence="1">
    <location>
        <position position="1"/>
    </location>
</feature>
<dbReference type="AlphaFoldDB" id="X0V594"/>
<name>X0V594_9ZZZZ</name>
<proteinExistence type="predicted"/>
<sequence>KVNTFRGLLNLYTCSEATLRRRIKQIGLLVSYNFNSKFYTLSSIATFNEYGIWEYEKILFSAYGCLTKTIKVLIYNSPSGYTQNELSLILHVRVNDLLRTQTGKQALKREKTGREYVYYSSDPQVFAAQHKERQILINLSLQEKDIIDVLPDKDIVISILVEIILSGKLYKDELVQRLVKKTVSVTESEIDSVISYYNLKKTKLK</sequence>
<evidence type="ECO:0000313" key="1">
    <source>
        <dbReference type="EMBL" id="GAG07658.1"/>
    </source>
</evidence>
<reference evidence="1" key="1">
    <citation type="journal article" date="2014" name="Front. Microbiol.">
        <title>High frequency of phylogenetically diverse reductive dehalogenase-homologous genes in deep subseafloor sedimentary metagenomes.</title>
        <authorList>
            <person name="Kawai M."/>
            <person name="Futagami T."/>
            <person name="Toyoda A."/>
            <person name="Takaki Y."/>
            <person name="Nishi S."/>
            <person name="Hori S."/>
            <person name="Arai W."/>
            <person name="Tsubouchi T."/>
            <person name="Morono Y."/>
            <person name="Uchiyama I."/>
            <person name="Ito T."/>
            <person name="Fujiyama A."/>
            <person name="Inagaki F."/>
            <person name="Takami H."/>
        </authorList>
    </citation>
    <scope>NUCLEOTIDE SEQUENCE</scope>
    <source>
        <strain evidence="1">Expedition CK06-06</strain>
    </source>
</reference>
<dbReference type="EMBL" id="BARS01020470">
    <property type="protein sequence ID" value="GAG07658.1"/>
    <property type="molecule type" value="Genomic_DNA"/>
</dbReference>
<organism evidence="1">
    <name type="scientific">marine sediment metagenome</name>
    <dbReference type="NCBI Taxonomy" id="412755"/>
    <lineage>
        <taxon>unclassified sequences</taxon>
        <taxon>metagenomes</taxon>
        <taxon>ecological metagenomes</taxon>
    </lineage>
</organism>
<accession>X0V594</accession>
<gene>
    <name evidence="1" type="ORF">S01H1_33004</name>
</gene>
<comment type="caution">
    <text evidence="1">The sequence shown here is derived from an EMBL/GenBank/DDBJ whole genome shotgun (WGS) entry which is preliminary data.</text>
</comment>